<keyword evidence="1" id="KW-1133">Transmembrane helix</keyword>
<evidence type="ECO:0000256" key="1">
    <source>
        <dbReference type="SAM" id="Phobius"/>
    </source>
</evidence>
<feature type="transmembrane region" description="Helical" evidence="1">
    <location>
        <begin position="84"/>
        <end position="104"/>
    </location>
</feature>
<evidence type="ECO:0000313" key="4">
    <source>
        <dbReference type="Proteomes" id="UP000198398"/>
    </source>
</evidence>
<sequence>MVAEIQSPREALLDAGLEGGPTTAGDRHWWHRLTSAPSLAITLMLVIIVAAGPFQSVDLFLAKRWLYRLDPSLLPFAQNVLDPIAGQAVCLPLLLGVAVVIAALRQSWRPLLIAGLAELGFLAGIGSLKVLLARGVAYEHDPRFLEAGLFEMGDKGISFPSGHASEAVLIYGAAVYLIAHYTGASHRLVQILQWAVVVIAVNSSVVSFLLGWHWASDLVGGLLAGGLVLRLLVNWDLRARRRAEERRAEPLSAPS</sequence>
<keyword evidence="1" id="KW-0472">Membrane</keyword>
<evidence type="ECO:0000313" key="3">
    <source>
        <dbReference type="EMBL" id="ASK65081.1"/>
    </source>
</evidence>
<dbReference type="EMBL" id="CP022316">
    <property type="protein sequence ID" value="ASK65081.1"/>
    <property type="molecule type" value="Genomic_DNA"/>
</dbReference>
<gene>
    <name evidence="3" type="ORF">CFK39_03715</name>
</gene>
<dbReference type="Gene3D" id="1.20.144.10">
    <property type="entry name" value="Phosphatidic acid phosphatase type 2/haloperoxidase"/>
    <property type="match status" value="1"/>
</dbReference>
<evidence type="ECO:0000259" key="2">
    <source>
        <dbReference type="SMART" id="SM00014"/>
    </source>
</evidence>
<keyword evidence="4" id="KW-1185">Reference proteome</keyword>
<organism evidence="3 4">
    <name type="scientific">Brachybacterium avium</name>
    <dbReference type="NCBI Taxonomy" id="2017485"/>
    <lineage>
        <taxon>Bacteria</taxon>
        <taxon>Bacillati</taxon>
        <taxon>Actinomycetota</taxon>
        <taxon>Actinomycetes</taxon>
        <taxon>Micrococcales</taxon>
        <taxon>Dermabacteraceae</taxon>
        <taxon>Brachybacterium</taxon>
    </lineage>
</organism>
<dbReference type="InterPro" id="IPR000326">
    <property type="entry name" value="PAP2/HPO"/>
</dbReference>
<keyword evidence="1" id="KW-0812">Transmembrane</keyword>
<feature type="transmembrane region" description="Helical" evidence="1">
    <location>
        <begin position="191"/>
        <end position="212"/>
    </location>
</feature>
<dbReference type="OrthoDB" id="5289372at2"/>
<feature type="transmembrane region" description="Helical" evidence="1">
    <location>
        <begin position="111"/>
        <end position="137"/>
    </location>
</feature>
<feature type="domain" description="Phosphatidic acid phosphatase type 2/haloperoxidase" evidence="2">
    <location>
        <begin position="111"/>
        <end position="233"/>
    </location>
</feature>
<feature type="transmembrane region" description="Helical" evidence="1">
    <location>
        <begin position="218"/>
        <end position="237"/>
    </location>
</feature>
<accession>A0A220UB08</accession>
<dbReference type="Pfam" id="PF01569">
    <property type="entry name" value="PAP2"/>
    <property type="match status" value="1"/>
</dbReference>
<proteinExistence type="predicted"/>
<dbReference type="SMART" id="SM00014">
    <property type="entry name" value="acidPPc"/>
    <property type="match status" value="1"/>
</dbReference>
<feature type="transmembrane region" description="Helical" evidence="1">
    <location>
        <begin position="157"/>
        <end position="179"/>
    </location>
</feature>
<protein>
    <submittedName>
        <fullName evidence="3">Phosphatidic acid phosphatase</fullName>
    </submittedName>
</protein>
<dbReference type="Proteomes" id="UP000198398">
    <property type="component" value="Chromosome"/>
</dbReference>
<dbReference type="InterPro" id="IPR036938">
    <property type="entry name" value="PAP2/HPO_sf"/>
</dbReference>
<dbReference type="RefSeq" id="WP_089064328.1">
    <property type="nucleotide sequence ID" value="NZ_CP022316.1"/>
</dbReference>
<name>A0A220UB08_9MICO</name>
<reference evidence="4" key="1">
    <citation type="submission" date="2017-07" db="EMBL/GenBank/DDBJ databases">
        <title>Brachybacterium sp. VR2415.</title>
        <authorList>
            <person name="Tak E.J."/>
            <person name="Bae J.-W."/>
        </authorList>
    </citation>
    <scope>NUCLEOTIDE SEQUENCE [LARGE SCALE GENOMIC DNA]</scope>
    <source>
        <strain evidence="4">VR2415</strain>
    </source>
</reference>
<feature type="transmembrane region" description="Helical" evidence="1">
    <location>
        <begin position="36"/>
        <end position="54"/>
    </location>
</feature>
<dbReference type="SUPFAM" id="SSF48317">
    <property type="entry name" value="Acid phosphatase/Vanadium-dependent haloperoxidase"/>
    <property type="match status" value="1"/>
</dbReference>
<dbReference type="KEGG" id="brv:CFK39_03715"/>
<dbReference type="AlphaFoldDB" id="A0A220UB08"/>